<evidence type="ECO:0000259" key="5">
    <source>
        <dbReference type="Pfam" id="PF07635"/>
    </source>
</evidence>
<feature type="region of interest" description="Disordered" evidence="1">
    <location>
        <begin position="141"/>
        <end position="168"/>
    </location>
</feature>
<dbReference type="PANTHER" id="PTHR35889">
    <property type="entry name" value="CYCLOINULO-OLIGOSACCHARIDE FRUCTANOTRANSFERASE-RELATED"/>
    <property type="match status" value="1"/>
</dbReference>
<comment type="caution">
    <text evidence="6">The sequence shown here is derived from an EMBL/GenBank/DDBJ whole genome shotgun (WGS) entry which is preliminary data.</text>
</comment>
<feature type="domain" description="Cytochrome C Planctomycete-type" evidence="5">
    <location>
        <begin position="41"/>
        <end position="91"/>
    </location>
</feature>
<evidence type="ECO:0000259" key="4">
    <source>
        <dbReference type="Pfam" id="PF07587"/>
    </source>
</evidence>
<dbReference type="InterPro" id="IPR022655">
    <property type="entry name" value="DUF1553"/>
</dbReference>
<evidence type="ECO:0000313" key="7">
    <source>
        <dbReference type="Proteomes" id="UP000520814"/>
    </source>
</evidence>
<dbReference type="EMBL" id="JACHGW010000003">
    <property type="protein sequence ID" value="MBB6051770.1"/>
    <property type="molecule type" value="Genomic_DNA"/>
</dbReference>
<dbReference type="Pfam" id="PF07583">
    <property type="entry name" value="PSCyt2"/>
    <property type="match status" value="1"/>
</dbReference>
<dbReference type="Pfam" id="PF07587">
    <property type="entry name" value="PSD1"/>
    <property type="match status" value="1"/>
</dbReference>
<evidence type="ECO:0000256" key="1">
    <source>
        <dbReference type="SAM" id="MobiDB-lite"/>
    </source>
</evidence>
<reference evidence="6 7" key="1">
    <citation type="submission" date="2020-08" db="EMBL/GenBank/DDBJ databases">
        <title>Genomic Encyclopedia of Type Strains, Phase IV (KMG-IV): sequencing the most valuable type-strain genomes for metagenomic binning, comparative biology and taxonomic classification.</title>
        <authorList>
            <person name="Goeker M."/>
        </authorList>
    </citation>
    <scope>NUCLEOTIDE SEQUENCE [LARGE SCALE GENOMIC DNA]</scope>
    <source>
        <strain evidence="6 7">DSM 23562</strain>
    </source>
</reference>
<dbReference type="SUPFAM" id="SSF46626">
    <property type="entry name" value="Cytochrome c"/>
    <property type="match status" value="1"/>
</dbReference>
<evidence type="ECO:0000259" key="3">
    <source>
        <dbReference type="Pfam" id="PF07583"/>
    </source>
</evidence>
<dbReference type="GO" id="GO:0020037">
    <property type="term" value="F:heme binding"/>
    <property type="evidence" value="ECO:0007669"/>
    <property type="project" value="InterPro"/>
</dbReference>
<name>A0A7W9SS06_ARMRO</name>
<feature type="signal peptide" evidence="2">
    <location>
        <begin position="1"/>
        <end position="20"/>
    </location>
</feature>
<sequence>MKSLALLPLVCIALAPGKAAQPPQKAPIAFRQVQPLLAKNCYACHGFDESARKANLRLDLPNRAVVGGDILASPLAQRLRRTDSLQMPPAGSGHTLTAAEKTLLMRWIGEGGKYEQHWSFVKPASASLPPSPSLRSVSRFAGTKSGLRGREGAGGRDVKPGRDARDAQSSPIDLFIRARLAKENLTPAPPADRRTLIRRVSLDLTGLPPTPERVEAFVKDTHPDAYAKLVEELLASPSYGEHWARLWLDLARYADTKGYEKDLPRTMWRWRDWVIDAFNADMPFDQFTIEQLAGDLIPNATDSQILATAFHRNTPTNDEGGTDDEEFRQIAVKDRVDTTGQVWMGLTLGCAKCHTHKYDPISQKDYYRFYAIFNQTEDADRYDDAPTKAIATEATTKRLAALKAQLAAIHADAAKPSPERTTWEAALAKQNLWSPLALKTASASSGARLATRADGAFLVSGARAEKEAYTLSLSLPAGTVTGLRLEVLKDPTLPNGGPGRNRDDQNAVVSELTVRYQDKPLLLKNARADFEQGGWPVANAIDGKEDTGWAWSPKNAEPHVAVFELAEPLVAAGGTLEVRLTQNYPNLAVGCFRLSVSGADRALLSPSLSLTAAERDEAYLKQTNPQRFAELESLQNEQARLERSIPATPIYRELPPGRQRVTRLHTRGNFLDPGEVVTPALLPSLAPPLAGAGGAPTRLHAARWLVSPENPLTARVQVNRYWARLFGVGLVETEEDFGTQGAPPSHPELLDWLALHFQRDCHWSVKKLLKTLVLSQTYQQASTTTKETLAKDPRNRLLSRGPRFRLPAEVIRDQALAAAGLLSNKLGGPSVFPPQPAGLWKVTYSGMKWETSPGEDRWRRGLYTFLRRTSPHPMLTTFDGGSGEVCLVRRIRTNTPLQALITLNDPVFVEAAGALGRRMAKQGLGVGFARLLARKPTAQEERRLRALFTETLSEFRKHPSDALALLRDAIITVQPGEDPGVLAAWTVVGNVLLNLDEALTN</sequence>
<dbReference type="AlphaFoldDB" id="A0A7W9SS06"/>
<evidence type="ECO:0008006" key="8">
    <source>
        <dbReference type="Google" id="ProtNLM"/>
    </source>
</evidence>
<feature type="domain" description="DUF1553" evidence="4">
    <location>
        <begin position="697"/>
        <end position="947"/>
    </location>
</feature>
<feature type="chain" id="PRO_5031307638" description="Cytochrome c" evidence="2">
    <location>
        <begin position="21"/>
        <end position="1001"/>
    </location>
</feature>
<accession>A0A7W9SS06</accession>
<protein>
    <recommendedName>
        <fullName evidence="8">Cytochrome c</fullName>
    </recommendedName>
</protein>
<dbReference type="InterPro" id="IPR011444">
    <property type="entry name" value="DUF1549"/>
</dbReference>
<organism evidence="6 7">
    <name type="scientific">Armatimonas rosea</name>
    <dbReference type="NCBI Taxonomy" id="685828"/>
    <lineage>
        <taxon>Bacteria</taxon>
        <taxon>Bacillati</taxon>
        <taxon>Armatimonadota</taxon>
        <taxon>Armatimonadia</taxon>
        <taxon>Armatimonadales</taxon>
        <taxon>Armatimonadaceae</taxon>
        <taxon>Armatimonas</taxon>
    </lineage>
</organism>
<dbReference type="GO" id="GO:0009055">
    <property type="term" value="F:electron transfer activity"/>
    <property type="evidence" value="ECO:0007669"/>
    <property type="project" value="InterPro"/>
</dbReference>
<proteinExistence type="predicted"/>
<evidence type="ECO:0000256" key="2">
    <source>
        <dbReference type="SAM" id="SignalP"/>
    </source>
</evidence>
<keyword evidence="7" id="KW-1185">Reference proteome</keyword>
<gene>
    <name evidence="6" type="ORF">HNQ39_003580</name>
</gene>
<keyword evidence="2" id="KW-0732">Signal</keyword>
<feature type="compositionally biased region" description="Basic and acidic residues" evidence="1">
    <location>
        <begin position="148"/>
        <end position="166"/>
    </location>
</feature>
<dbReference type="RefSeq" id="WP_184199429.1">
    <property type="nucleotide sequence ID" value="NZ_JACHGW010000003.1"/>
</dbReference>
<dbReference type="Pfam" id="PF07635">
    <property type="entry name" value="PSCyt1"/>
    <property type="match status" value="1"/>
</dbReference>
<dbReference type="InterPro" id="IPR036909">
    <property type="entry name" value="Cyt_c-like_dom_sf"/>
</dbReference>
<dbReference type="PANTHER" id="PTHR35889:SF3">
    <property type="entry name" value="F-BOX DOMAIN-CONTAINING PROTEIN"/>
    <property type="match status" value="1"/>
</dbReference>
<evidence type="ECO:0000313" key="6">
    <source>
        <dbReference type="EMBL" id="MBB6051770.1"/>
    </source>
</evidence>
<feature type="domain" description="DUF1549" evidence="3">
    <location>
        <begin position="171"/>
        <end position="377"/>
    </location>
</feature>
<dbReference type="InterPro" id="IPR011429">
    <property type="entry name" value="Cyt_c_Planctomycete-type"/>
</dbReference>
<dbReference type="Proteomes" id="UP000520814">
    <property type="component" value="Unassembled WGS sequence"/>
</dbReference>